<dbReference type="PANTHER" id="PTHR43147">
    <property type="entry name" value="PROTEIN TAS"/>
    <property type="match status" value="1"/>
</dbReference>
<sequence>MIKRELVPGYEISPVIKGGWQLSSGHSLNLQIQEDQAINDMITFIESGITTLDFGDIYTGVEELIGKTLSKLSHKSGSDARNRLQLHTKYVPNESFLSKFDSSDAIAIVNRSLSRLGVDQVDLVQLHWWRYEDRHYLAALERLFELKSAGKIANIGITNFDLTRVEEMVDAGLKPASHQIQYSMLDRRTELGMSQYCLDNEIGIICYGTVAGGFFSEKFLDAPEPTQVETRSNVKYQIIIEEFGGWDLFQELLRACKLIAENHSTDIATIASAWVLQRPAVKAVIVGARNISHLDSNLQIPQIVFTASELGSIDQILDKSAGPSGPVYDLERYSEKHRAIMHTNNN</sequence>
<organism evidence="5">
    <name type="scientific">freshwater metagenome</name>
    <dbReference type="NCBI Taxonomy" id="449393"/>
    <lineage>
        <taxon>unclassified sequences</taxon>
        <taxon>metagenomes</taxon>
        <taxon>ecological metagenomes</taxon>
    </lineage>
</organism>
<dbReference type="InterPro" id="IPR020471">
    <property type="entry name" value="AKR"/>
</dbReference>
<dbReference type="Pfam" id="PF00248">
    <property type="entry name" value="Aldo_ket_red"/>
    <property type="match status" value="1"/>
</dbReference>
<dbReference type="CDD" id="cd19101">
    <property type="entry name" value="AKR_unchar"/>
    <property type="match status" value="1"/>
</dbReference>
<protein>
    <submittedName>
        <fullName evidence="5">Unannotated protein</fullName>
    </submittedName>
</protein>
<evidence type="ECO:0000259" key="1">
    <source>
        <dbReference type="Pfam" id="PF00248"/>
    </source>
</evidence>
<dbReference type="InterPro" id="IPR036812">
    <property type="entry name" value="NAD(P)_OxRdtase_dom_sf"/>
</dbReference>
<dbReference type="AlphaFoldDB" id="A0A6J7W179"/>
<gene>
    <name evidence="2" type="ORF">UFOPK3077_00249</name>
    <name evidence="3" type="ORF">UFOPK3667_00248</name>
    <name evidence="4" type="ORF">UFOPK3903_00154</name>
    <name evidence="5" type="ORF">UFOPK4444_00279</name>
</gene>
<dbReference type="PRINTS" id="PR00069">
    <property type="entry name" value="ALDKETRDTASE"/>
</dbReference>
<accession>A0A6J7W179</accession>
<dbReference type="SUPFAM" id="SSF51430">
    <property type="entry name" value="NAD(P)-linked oxidoreductase"/>
    <property type="match status" value="1"/>
</dbReference>
<dbReference type="EMBL" id="CAFBOD010000001">
    <property type="protein sequence ID" value="CAB4968734.1"/>
    <property type="molecule type" value="Genomic_DNA"/>
</dbReference>
<dbReference type="InterPro" id="IPR023210">
    <property type="entry name" value="NADP_OxRdtase_dom"/>
</dbReference>
<evidence type="ECO:0000313" key="4">
    <source>
        <dbReference type="EMBL" id="CAB4968734.1"/>
    </source>
</evidence>
<dbReference type="GO" id="GO:0016491">
    <property type="term" value="F:oxidoreductase activity"/>
    <property type="evidence" value="ECO:0007669"/>
    <property type="project" value="InterPro"/>
</dbReference>
<dbReference type="Gene3D" id="3.20.20.100">
    <property type="entry name" value="NADP-dependent oxidoreductase domain"/>
    <property type="match status" value="1"/>
</dbReference>
<dbReference type="EMBL" id="CAFBMU010000002">
    <property type="protein sequence ID" value="CAB4914132.1"/>
    <property type="molecule type" value="Genomic_DNA"/>
</dbReference>
<reference evidence="5" key="1">
    <citation type="submission" date="2020-05" db="EMBL/GenBank/DDBJ databases">
        <authorList>
            <person name="Chiriac C."/>
            <person name="Salcher M."/>
            <person name="Ghai R."/>
            <person name="Kavagutti S V."/>
        </authorList>
    </citation>
    <scope>NUCLEOTIDE SEQUENCE</scope>
</reference>
<feature type="domain" description="NADP-dependent oxidoreductase" evidence="1">
    <location>
        <begin position="15"/>
        <end position="317"/>
    </location>
</feature>
<name>A0A6J7W179_9ZZZZ</name>
<evidence type="ECO:0000313" key="3">
    <source>
        <dbReference type="EMBL" id="CAB4914132.1"/>
    </source>
</evidence>
<dbReference type="PANTHER" id="PTHR43147:SF2">
    <property type="entry name" value="NADP-DEPENDENT OXIDOREDUCTASE DOMAIN-CONTAINING PROTEIN"/>
    <property type="match status" value="1"/>
</dbReference>
<proteinExistence type="predicted"/>
<dbReference type="EMBL" id="CAFBRZ010000010">
    <property type="protein sequence ID" value="CAB5144538.1"/>
    <property type="molecule type" value="Genomic_DNA"/>
</dbReference>
<dbReference type="EMBL" id="CAFAAS010000002">
    <property type="protein sequence ID" value="CAB4796811.1"/>
    <property type="molecule type" value="Genomic_DNA"/>
</dbReference>
<evidence type="ECO:0000313" key="2">
    <source>
        <dbReference type="EMBL" id="CAB4796811.1"/>
    </source>
</evidence>
<evidence type="ECO:0000313" key="5">
    <source>
        <dbReference type="EMBL" id="CAB5144538.1"/>
    </source>
</evidence>